<feature type="transmembrane region" description="Helical" evidence="7">
    <location>
        <begin position="578"/>
        <end position="600"/>
    </location>
</feature>
<dbReference type="InterPro" id="IPR013130">
    <property type="entry name" value="Fe3_Rdtase_TM_dom"/>
</dbReference>
<feature type="transmembrane region" description="Helical" evidence="7">
    <location>
        <begin position="384"/>
        <end position="404"/>
    </location>
</feature>
<feature type="transmembrane region" description="Helical" evidence="7">
    <location>
        <begin position="416"/>
        <end position="434"/>
    </location>
</feature>
<dbReference type="AlphaFoldDB" id="A0A517LAF0"/>
<evidence type="ECO:0000256" key="6">
    <source>
        <dbReference type="ARBA" id="ARBA00023136"/>
    </source>
</evidence>
<proteinExistence type="predicted"/>
<evidence type="ECO:0000256" key="3">
    <source>
        <dbReference type="ARBA" id="ARBA00022692"/>
    </source>
</evidence>
<evidence type="ECO:0000256" key="5">
    <source>
        <dbReference type="ARBA" id="ARBA00023065"/>
    </source>
</evidence>
<evidence type="ECO:0000256" key="1">
    <source>
        <dbReference type="ARBA" id="ARBA00004141"/>
    </source>
</evidence>
<dbReference type="Proteomes" id="UP000316270">
    <property type="component" value="Chromosome 8"/>
</dbReference>
<feature type="transmembrane region" description="Helical" evidence="7">
    <location>
        <begin position="241"/>
        <end position="259"/>
    </location>
</feature>
<feature type="domain" description="Ferric oxidoreductase" evidence="9">
    <location>
        <begin position="283"/>
        <end position="400"/>
    </location>
</feature>
<feature type="signal peptide" evidence="8">
    <location>
        <begin position="1"/>
        <end position="19"/>
    </location>
</feature>
<dbReference type="OrthoDB" id="167398at2759"/>
<name>A0A517LAF0_9PEZI</name>
<dbReference type="SFLD" id="SFLDS00052">
    <property type="entry name" value="Ferric_Reductase_Domain"/>
    <property type="match status" value="1"/>
</dbReference>
<dbReference type="GO" id="GO:0015677">
    <property type="term" value="P:copper ion import"/>
    <property type="evidence" value="ECO:0007669"/>
    <property type="project" value="TreeGrafter"/>
</dbReference>
<evidence type="ECO:0000259" key="9">
    <source>
        <dbReference type="Pfam" id="PF01794"/>
    </source>
</evidence>
<feature type="chain" id="PRO_5022010905" description="Ferric oxidoreductase domain-containing protein" evidence="8">
    <location>
        <begin position="20"/>
        <end position="694"/>
    </location>
</feature>
<protein>
    <recommendedName>
        <fullName evidence="9">Ferric oxidoreductase domain-containing protein</fullName>
    </recommendedName>
</protein>
<dbReference type="InterPro" id="IPR051410">
    <property type="entry name" value="Ferric/Cupric_Reductase"/>
</dbReference>
<dbReference type="EMBL" id="CP042192">
    <property type="protein sequence ID" value="QDS72601.1"/>
    <property type="molecule type" value="Genomic_DNA"/>
</dbReference>
<keyword evidence="11" id="KW-1185">Reference proteome</keyword>
<dbReference type="Gene3D" id="3.40.50.80">
    <property type="entry name" value="Nucleotide-binding domain of ferredoxin-NADP reductase (FNR) module"/>
    <property type="match status" value="1"/>
</dbReference>
<feature type="transmembrane region" description="Helical" evidence="7">
    <location>
        <begin position="320"/>
        <end position="340"/>
    </location>
</feature>
<dbReference type="GO" id="GO:0006879">
    <property type="term" value="P:intracellular iron ion homeostasis"/>
    <property type="evidence" value="ECO:0007669"/>
    <property type="project" value="TreeGrafter"/>
</dbReference>
<evidence type="ECO:0000256" key="2">
    <source>
        <dbReference type="ARBA" id="ARBA00022448"/>
    </source>
</evidence>
<evidence type="ECO:0000256" key="8">
    <source>
        <dbReference type="SAM" id="SignalP"/>
    </source>
</evidence>
<keyword evidence="4 7" id="KW-1133">Transmembrane helix</keyword>
<dbReference type="InterPro" id="IPR039261">
    <property type="entry name" value="FNR_nucleotide-bd"/>
</dbReference>
<reference evidence="10 11" key="1">
    <citation type="submission" date="2019-07" db="EMBL/GenBank/DDBJ databases">
        <title>Finished genome of Venturia effusa.</title>
        <authorList>
            <person name="Young C.A."/>
            <person name="Cox M.P."/>
            <person name="Ganley A.R.D."/>
            <person name="David W.J."/>
        </authorList>
    </citation>
    <scope>NUCLEOTIDE SEQUENCE [LARGE SCALE GENOMIC DNA]</scope>
    <source>
        <strain evidence="11">albino</strain>
    </source>
</reference>
<sequence>MALRSLLLLFSTLAHTAFGHVSTGRAGHGLIGFGIEMYNPGCAYACRAVLSTSPLNCSAHHSMSMPGMDMHMGAETEPECYATDDAFLQSLAYCISTRCQDTPAWELERYWKMNVAGRAQVQPDPKETYQQALEKAGTPTETLVSGDPLNQTSRISDDDYISNYNALVIFEEMETLHEKYGIVVIVLGFALPILLSLLRFVPWPQHMASKFNAIFIDAPLFGHRHKQPIGKIAHVPTRGQALFIFYMFAINIILGSVSFRSKTPNAWFSSVSAEIVGDVTNRMGVLSFANLPLVILYAGRNNILLWLTNWSHGTFLLLHRWLAFICTLQACLHSAIWLQIEVAANAHASESKLAYWIWGAAATVAMSILFPSSILPIREKFYELFLVWHIALSVIIVAGCYLHMYYRFVHQWGYEVWVYAAMAVWGFDRILRFLKLARNGVKTATITVIDDDYLRVDIEGVSGEGAAYLYFPTLTWRVWENHPFSVAATVLPSDETKTRHSSQATNEVSDIEKIGAHETTVSKAFDSGSDANSMRKYTPKIVGLTFLVRTRGGITAAMRSRASLPVLVESPYGSHPDLSAYSLLIGIAGGVGITAVAPMIRHHPGRTKLFWGVRTPGIVEEMRESLAGIDKEVFIGQRMHVVEVLERECAEKEKIVVVVSGPPGLADEVRMAVGDLVRRKKNVSVRLVEESFSW</sequence>
<organism evidence="10 11">
    <name type="scientific">Venturia effusa</name>
    <dbReference type="NCBI Taxonomy" id="50376"/>
    <lineage>
        <taxon>Eukaryota</taxon>
        <taxon>Fungi</taxon>
        <taxon>Dikarya</taxon>
        <taxon>Ascomycota</taxon>
        <taxon>Pezizomycotina</taxon>
        <taxon>Dothideomycetes</taxon>
        <taxon>Pleosporomycetidae</taxon>
        <taxon>Venturiales</taxon>
        <taxon>Venturiaceae</taxon>
        <taxon>Venturia</taxon>
    </lineage>
</organism>
<dbReference type="STRING" id="50376.A0A517LAF0"/>
<dbReference type="PANTHER" id="PTHR32361:SF9">
    <property type="entry name" value="FERRIC REDUCTASE TRANSMEMBRANE COMPONENT 3-RELATED"/>
    <property type="match status" value="1"/>
</dbReference>
<feature type="transmembrane region" description="Helical" evidence="7">
    <location>
        <begin position="279"/>
        <end position="299"/>
    </location>
</feature>
<dbReference type="Pfam" id="PF01794">
    <property type="entry name" value="Ferric_reduct"/>
    <property type="match status" value="1"/>
</dbReference>
<evidence type="ECO:0000256" key="4">
    <source>
        <dbReference type="ARBA" id="ARBA00022989"/>
    </source>
</evidence>
<dbReference type="SUPFAM" id="SSF52343">
    <property type="entry name" value="Ferredoxin reductase-like, C-terminal NADP-linked domain"/>
    <property type="match status" value="1"/>
</dbReference>
<dbReference type="CDD" id="cd06186">
    <property type="entry name" value="NOX_Duox_like_FAD_NADP"/>
    <property type="match status" value="1"/>
</dbReference>
<dbReference type="GO" id="GO:0006826">
    <property type="term" value="P:iron ion transport"/>
    <property type="evidence" value="ECO:0007669"/>
    <property type="project" value="TreeGrafter"/>
</dbReference>
<keyword evidence="5" id="KW-0406">Ion transport</keyword>
<accession>A0A517LAF0</accession>
<dbReference type="PANTHER" id="PTHR32361">
    <property type="entry name" value="FERRIC/CUPRIC REDUCTASE TRANSMEMBRANE COMPONENT"/>
    <property type="match status" value="1"/>
</dbReference>
<evidence type="ECO:0000313" key="11">
    <source>
        <dbReference type="Proteomes" id="UP000316270"/>
    </source>
</evidence>
<gene>
    <name evidence="10" type="ORF">FKW77_001484</name>
</gene>
<keyword evidence="2" id="KW-0813">Transport</keyword>
<comment type="subcellular location">
    <subcellularLocation>
        <location evidence="1">Membrane</location>
        <topology evidence="1">Multi-pass membrane protein</topology>
    </subcellularLocation>
</comment>
<dbReference type="GO" id="GO:0005886">
    <property type="term" value="C:plasma membrane"/>
    <property type="evidence" value="ECO:0007669"/>
    <property type="project" value="TreeGrafter"/>
</dbReference>
<feature type="transmembrane region" description="Helical" evidence="7">
    <location>
        <begin position="180"/>
        <end position="201"/>
    </location>
</feature>
<evidence type="ECO:0000313" key="10">
    <source>
        <dbReference type="EMBL" id="QDS72601.1"/>
    </source>
</evidence>
<dbReference type="SFLD" id="SFLDG01168">
    <property type="entry name" value="Ferric_reductase_subgroup_(FRE"/>
    <property type="match status" value="1"/>
</dbReference>
<dbReference type="GO" id="GO:0000293">
    <property type="term" value="F:ferric-chelate reductase activity"/>
    <property type="evidence" value="ECO:0007669"/>
    <property type="project" value="TreeGrafter"/>
</dbReference>
<keyword evidence="3 7" id="KW-0812">Transmembrane</keyword>
<keyword evidence="6 7" id="KW-0472">Membrane</keyword>
<evidence type="ECO:0000256" key="7">
    <source>
        <dbReference type="SAM" id="Phobius"/>
    </source>
</evidence>
<keyword evidence="8" id="KW-0732">Signal</keyword>
<feature type="transmembrane region" description="Helical" evidence="7">
    <location>
        <begin position="355"/>
        <end position="377"/>
    </location>
</feature>